<keyword evidence="6" id="KW-0804">Transcription</keyword>
<dbReference type="InterPro" id="IPR036388">
    <property type="entry name" value="WH-like_DNA-bd_sf"/>
</dbReference>
<dbReference type="SUPFAM" id="SSF46767">
    <property type="entry name" value="Methylated DNA-protein cysteine methyltransferase, C-terminal domain"/>
    <property type="match status" value="1"/>
</dbReference>
<dbReference type="SUPFAM" id="SSF53155">
    <property type="entry name" value="Methylated DNA-protein cysteine methyltransferase domain"/>
    <property type="match status" value="1"/>
</dbReference>
<dbReference type="PANTHER" id="PTHR10815:SF13">
    <property type="entry name" value="METHYLATED-DNA--PROTEIN-CYSTEINE METHYLTRANSFERASE"/>
    <property type="match status" value="1"/>
</dbReference>
<dbReference type="Pfam" id="PF12833">
    <property type="entry name" value="HTH_18"/>
    <property type="match status" value="1"/>
</dbReference>
<dbReference type="SUPFAM" id="SSF46689">
    <property type="entry name" value="Homeodomain-like"/>
    <property type="match status" value="1"/>
</dbReference>
<evidence type="ECO:0000259" key="9">
    <source>
        <dbReference type="PROSITE" id="PS01124"/>
    </source>
</evidence>
<dbReference type="RefSeq" id="WP_311364129.1">
    <property type="nucleotide sequence ID" value="NZ_JAVRIC010000005.1"/>
</dbReference>
<evidence type="ECO:0000256" key="4">
    <source>
        <dbReference type="ARBA" id="ARBA00022763"/>
    </source>
</evidence>
<dbReference type="Gene3D" id="1.10.10.10">
    <property type="entry name" value="Winged helix-like DNA-binding domain superfamily/Winged helix DNA-binding domain"/>
    <property type="match status" value="1"/>
</dbReference>
<dbReference type="InterPro" id="IPR036217">
    <property type="entry name" value="MethylDNA_cys_MeTrfase_DNAb"/>
</dbReference>
<evidence type="ECO:0000256" key="1">
    <source>
        <dbReference type="ARBA" id="ARBA00001286"/>
    </source>
</evidence>
<dbReference type="Gene3D" id="1.10.10.60">
    <property type="entry name" value="Homeodomain-like"/>
    <property type="match status" value="1"/>
</dbReference>
<evidence type="ECO:0000256" key="5">
    <source>
        <dbReference type="ARBA" id="ARBA00023015"/>
    </source>
</evidence>
<keyword evidence="11" id="KW-1185">Reference proteome</keyword>
<evidence type="ECO:0000256" key="6">
    <source>
        <dbReference type="ARBA" id="ARBA00023163"/>
    </source>
</evidence>
<dbReference type="Pfam" id="PF01035">
    <property type="entry name" value="DNA_binding_1"/>
    <property type="match status" value="1"/>
</dbReference>
<name>A0ABU2WFV7_9GAMM</name>
<dbReference type="SMART" id="SM00342">
    <property type="entry name" value="HTH_ARAC"/>
    <property type="match status" value="1"/>
</dbReference>
<comment type="catalytic activity">
    <reaction evidence="1">
        <text>a 4-O-methyl-thymidine in DNA + L-cysteinyl-[protein] = a thymidine in DNA + S-methyl-L-cysteinyl-[protein]</text>
        <dbReference type="Rhea" id="RHEA:53428"/>
        <dbReference type="Rhea" id="RHEA-COMP:10131"/>
        <dbReference type="Rhea" id="RHEA-COMP:10132"/>
        <dbReference type="Rhea" id="RHEA-COMP:13555"/>
        <dbReference type="Rhea" id="RHEA-COMP:13556"/>
        <dbReference type="ChEBI" id="CHEBI:29950"/>
        <dbReference type="ChEBI" id="CHEBI:82612"/>
        <dbReference type="ChEBI" id="CHEBI:137386"/>
        <dbReference type="ChEBI" id="CHEBI:137387"/>
        <dbReference type="EC" id="2.1.1.63"/>
    </reaction>
</comment>
<evidence type="ECO:0000256" key="2">
    <source>
        <dbReference type="ARBA" id="ARBA00022603"/>
    </source>
</evidence>
<dbReference type="CDD" id="cd06445">
    <property type="entry name" value="ATase"/>
    <property type="match status" value="1"/>
</dbReference>
<dbReference type="InterPro" id="IPR036631">
    <property type="entry name" value="MGMT_N_sf"/>
</dbReference>
<proteinExistence type="predicted"/>
<sequence>MDTYTRIARIIEFLATDEGRTAPLRVVADRAGLSPFHFQRLFVDWVGISPKDFQQALTLVQAKQLLAQRIPVLDAAISSGLSGPSRMHDLFVGLESMTPGEYRDAATRLRICWSFEATPFGRALFASTERGLCRIAFADDDAQALDELRAAWPGAQYVADPAAHDGAAQELSKRMRGEAPQQSLGVLLKGTPLRIKVWEALLRVPFGGVASYSSLAAAAGEPRAVRAVASCVAANPLAYLIPCHRVIRSSGAIGDYHWGSQRKTVLLAAEQAVSATRQRPAPMLRAQA</sequence>
<keyword evidence="3 10" id="KW-0808">Transferase</keyword>
<feature type="domain" description="HTH araC/xylS-type" evidence="9">
    <location>
        <begin position="8"/>
        <end position="105"/>
    </location>
</feature>
<dbReference type="InterPro" id="IPR009057">
    <property type="entry name" value="Homeodomain-like_sf"/>
</dbReference>
<dbReference type="InterPro" id="IPR001497">
    <property type="entry name" value="MethylDNA_cys_MeTrfase_AS"/>
</dbReference>
<keyword evidence="4" id="KW-0227">DNA damage</keyword>
<protein>
    <submittedName>
        <fullName evidence="10">Methylated-DNA--[protein]-cysteine S-methyltransferase</fullName>
        <ecNumber evidence="10">2.1.1.63</ecNumber>
    </submittedName>
</protein>
<dbReference type="PROSITE" id="PS00374">
    <property type="entry name" value="MGMT"/>
    <property type="match status" value="1"/>
</dbReference>
<dbReference type="PROSITE" id="PS01124">
    <property type="entry name" value="HTH_ARAC_FAMILY_2"/>
    <property type="match status" value="1"/>
</dbReference>
<evidence type="ECO:0000256" key="8">
    <source>
        <dbReference type="ARBA" id="ARBA00049348"/>
    </source>
</evidence>
<dbReference type="Proteomes" id="UP001254608">
    <property type="component" value="Unassembled WGS sequence"/>
</dbReference>
<dbReference type="InterPro" id="IPR014048">
    <property type="entry name" value="MethylDNA_cys_MeTrfase_DNA-bd"/>
</dbReference>
<reference evidence="10 11" key="1">
    <citation type="submission" date="2023-09" db="EMBL/GenBank/DDBJ databases">
        <authorList>
            <person name="Rey-Velasco X."/>
        </authorList>
    </citation>
    <scope>NUCLEOTIDE SEQUENCE [LARGE SCALE GENOMIC DNA]</scope>
    <source>
        <strain evidence="10 11">W345</strain>
    </source>
</reference>
<comment type="caution">
    <text evidence="10">The sequence shown here is derived from an EMBL/GenBank/DDBJ whole genome shotgun (WGS) entry which is preliminary data.</text>
</comment>
<dbReference type="GO" id="GO:0003908">
    <property type="term" value="F:methylated-DNA-[protein]-cysteine S-methyltransferase activity"/>
    <property type="evidence" value="ECO:0007669"/>
    <property type="project" value="UniProtKB-EC"/>
</dbReference>
<gene>
    <name evidence="10" type="ORF">RM530_05085</name>
</gene>
<dbReference type="GO" id="GO:0032259">
    <property type="term" value="P:methylation"/>
    <property type="evidence" value="ECO:0007669"/>
    <property type="project" value="UniProtKB-KW"/>
</dbReference>
<evidence type="ECO:0000313" key="11">
    <source>
        <dbReference type="Proteomes" id="UP001254608"/>
    </source>
</evidence>
<dbReference type="EC" id="2.1.1.63" evidence="10"/>
<dbReference type="InterPro" id="IPR018060">
    <property type="entry name" value="HTH_AraC"/>
</dbReference>
<evidence type="ECO:0000256" key="7">
    <source>
        <dbReference type="ARBA" id="ARBA00023204"/>
    </source>
</evidence>
<keyword evidence="5" id="KW-0805">Transcription regulation</keyword>
<keyword evidence="2 10" id="KW-0489">Methyltransferase</keyword>
<evidence type="ECO:0000313" key="10">
    <source>
        <dbReference type="EMBL" id="MDT0496736.1"/>
    </source>
</evidence>
<accession>A0ABU2WFV7</accession>
<dbReference type="EMBL" id="JAVRIC010000005">
    <property type="protein sequence ID" value="MDT0496736.1"/>
    <property type="molecule type" value="Genomic_DNA"/>
</dbReference>
<dbReference type="Gene3D" id="3.30.160.70">
    <property type="entry name" value="Methylated DNA-protein cysteine methyltransferase domain"/>
    <property type="match status" value="1"/>
</dbReference>
<dbReference type="PANTHER" id="PTHR10815">
    <property type="entry name" value="METHYLATED-DNA--PROTEIN-CYSTEINE METHYLTRANSFERASE"/>
    <property type="match status" value="1"/>
</dbReference>
<organism evidence="10 11">
    <name type="scientific">Banduia mediterranea</name>
    <dbReference type="NCBI Taxonomy" id="3075609"/>
    <lineage>
        <taxon>Bacteria</taxon>
        <taxon>Pseudomonadati</taxon>
        <taxon>Pseudomonadota</taxon>
        <taxon>Gammaproteobacteria</taxon>
        <taxon>Nevskiales</taxon>
        <taxon>Algiphilaceae</taxon>
        <taxon>Banduia</taxon>
    </lineage>
</organism>
<evidence type="ECO:0000256" key="3">
    <source>
        <dbReference type="ARBA" id="ARBA00022679"/>
    </source>
</evidence>
<keyword evidence="7" id="KW-0234">DNA repair</keyword>
<dbReference type="NCBIfam" id="TIGR00589">
    <property type="entry name" value="ogt"/>
    <property type="match status" value="1"/>
</dbReference>
<comment type="catalytic activity">
    <reaction evidence="8">
        <text>a 6-O-methyl-2'-deoxyguanosine in DNA + L-cysteinyl-[protein] = S-methyl-L-cysteinyl-[protein] + a 2'-deoxyguanosine in DNA</text>
        <dbReference type="Rhea" id="RHEA:24000"/>
        <dbReference type="Rhea" id="RHEA-COMP:10131"/>
        <dbReference type="Rhea" id="RHEA-COMP:10132"/>
        <dbReference type="Rhea" id="RHEA-COMP:11367"/>
        <dbReference type="Rhea" id="RHEA-COMP:11368"/>
        <dbReference type="ChEBI" id="CHEBI:29950"/>
        <dbReference type="ChEBI" id="CHEBI:82612"/>
        <dbReference type="ChEBI" id="CHEBI:85445"/>
        <dbReference type="ChEBI" id="CHEBI:85448"/>
        <dbReference type="EC" id="2.1.1.63"/>
    </reaction>
</comment>